<evidence type="ECO:0000313" key="4">
    <source>
        <dbReference type="Proteomes" id="UP000271098"/>
    </source>
</evidence>
<gene>
    <name evidence="3" type="ORF">GPUH_LOCUS16011</name>
</gene>
<proteinExistence type="predicted"/>
<dbReference type="GO" id="GO:0070761">
    <property type="term" value="C:pre-snoRNP complex"/>
    <property type="evidence" value="ECO:0007669"/>
    <property type="project" value="TreeGrafter"/>
</dbReference>
<dbReference type="InterPro" id="IPR051639">
    <property type="entry name" value="BCD1"/>
</dbReference>
<dbReference type="GO" id="GO:0000463">
    <property type="term" value="P:maturation of LSU-rRNA from tricistronic rRNA transcript (SSU-rRNA, 5.8S rRNA, LSU-rRNA)"/>
    <property type="evidence" value="ECO:0007669"/>
    <property type="project" value="TreeGrafter"/>
</dbReference>
<dbReference type="AlphaFoldDB" id="A0A183E4X0"/>
<dbReference type="Proteomes" id="UP000271098">
    <property type="component" value="Unassembled WGS sequence"/>
</dbReference>
<organism evidence="5">
    <name type="scientific">Gongylonema pulchrum</name>
    <dbReference type="NCBI Taxonomy" id="637853"/>
    <lineage>
        <taxon>Eukaryota</taxon>
        <taxon>Metazoa</taxon>
        <taxon>Ecdysozoa</taxon>
        <taxon>Nematoda</taxon>
        <taxon>Chromadorea</taxon>
        <taxon>Rhabditida</taxon>
        <taxon>Spirurina</taxon>
        <taxon>Spiruromorpha</taxon>
        <taxon>Spiruroidea</taxon>
        <taxon>Gongylonematidae</taxon>
        <taxon>Gongylonema</taxon>
    </lineage>
</organism>
<name>A0A183E4X0_9BILA</name>
<reference evidence="5" key="1">
    <citation type="submission" date="2016-06" db="UniProtKB">
        <authorList>
            <consortium name="WormBaseParasite"/>
        </authorList>
    </citation>
    <scope>IDENTIFICATION</scope>
</reference>
<evidence type="ECO:0000313" key="5">
    <source>
        <dbReference type="WBParaSite" id="GPUH_0001603301-mRNA-1"/>
    </source>
</evidence>
<dbReference type="PANTHER" id="PTHR13483:SF11">
    <property type="entry name" value="ZINC FINGER HIT DOMAIN-CONTAINING PROTEIN 3"/>
    <property type="match status" value="1"/>
</dbReference>
<evidence type="ECO:0000259" key="2">
    <source>
        <dbReference type="Pfam" id="PF25790"/>
    </source>
</evidence>
<keyword evidence="4" id="KW-1185">Reference proteome</keyword>
<sequence>MCLDRFPGSARSRNDCMQISRDKKISNCCNGYVTARHQHPSSRHEQFSDTIFWTIKLVFRQEQGEGPERAIIEYEHTVNNIPESISVATLLRQFIKPKKVGPVVSESDLDAEKLLPFQKAGIEQLMVYMPVPLDGKQRFYVIDPSKTILDNTRNRYILEHPTLIVTLNSQFGDYVMLSEQESQELRELQRQKNRDENANVRFNNVWFILFLWSQEDHKLAKLLLFQKSAETDFHTN</sequence>
<dbReference type="GO" id="GO:0005634">
    <property type="term" value="C:nucleus"/>
    <property type="evidence" value="ECO:0007669"/>
    <property type="project" value="TreeGrafter"/>
</dbReference>
<dbReference type="EMBL" id="UYRT01083184">
    <property type="protein sequence ID" value="VDN27089.1"/>
    <property type="molecule type" value="Genomic_DNA"/>
</dbReference>
<dbReference type="Pfam" id="PF25790">
    <property type="entry name" value="BCD1"/>
    <property type="match status" value="1"/>
</dbReference>
<evidence type="ECO:0000313" key="3">
    <source>
        <dbReference type="EMBL" id="VDN27089.1"/>
    </source>
</evidence>
<keyword evidence="1" id="KW-0175">Coiled coil</keyword>
<dbReference type="OrthoDB" id="272357at2759"/>
<feature type="domain" description="BCD1 alpha/beta" evidence="2">
    <location>
        <begin position="35"/>
        <end position="175"/>
    </location>
</feature>
<dbReference type="InterPro" id="IPR057721">
    <property type="entry name" value="BCD1_alpha/beta"/>
</dbReference>
<evidence type="ECO:0000256" key="1">
    <source>
        <dbReference type="SAM" id="Coils"/>
    </source>
</evidence>
<dbReference type="WBParaSite" id="GPUH_0001603301-mRNA-1">
    <property type="protein sequence ID" value="GPUH_0001603301-mRNA-1"/>
    <property type="gene ID" value="GPUH_0001603301"/>
</dbReference>
<dbReference type="GO" id="GO:0048254">
    <property type="term" value="P:snoRNA localization"/>
    <property type="evidence" value="ECO:0007669"/>
    <property type="project" value="TreeGrafter"/>
</dbReference>
<dbReference type="GO" id="GO:0000492">
    <property type="term" value="P:box C/D snoRNP assembly"/>
    <property type="evidence" value="ECO:0007669"/>
    <property type="project" value="TreeGrafter"/>
</dbReference>
<accession>A0A183E4X0</accession>
<protein>
    <submittedName>
        <fullName evidence="5">Ras-associating domain-containing protein</fullName>
    </submittedName>
</protein>
<feature type="coiled-coil region" evidence="1">
    <location>
        <begin position="178"/>
        <end position="205"/>
    </location>
</feature>
<dbReference type="PANTHER" id="PTHR13483">
    <property type="entry name" value="BOX C_D SNORNA PROTEIN 1-RELATED"/>
    <property type="match status" value="1"/>
</dbReference>
<reference evidence="3 4" key="2">
    <citation type="submission" date="2018-11" db="EMBL/GenBank/DDBJ databases">
        <authorList>
            <consortium name="Pathogen Informatics"/>
        </authorList>
    </citation>
    <scope>NUCLEOTIDE SEQUENCE [LARGE SCALE GENOMIC DNA]</scope>
</reference>